<comment type="pathway">
    <text evidence="10">Amino-acid biosynthesis; L-arginine biosynthesis; N(2)-acetyl-L-ornithine from L-glutamate: step 1/4.</text>
</comment>
<feature type="binding site" evidence="10">
    <location>
        <position position="189"/>
    </location>
    <ligand>
        <name>substrate</name>
    </ligand>
</feature>
<dbReference type="EMBL" id="QMQB01000115">
    <property type="protein sequence ID" value="RLE13025.1"/>
    <property type="molecule type" value="Genomic_DNA"/>
</dbReference>
<dbReference type="Pfam" id="PF01960">
    <property type="entry name" value="ArgJ"/>
    <property type="match status" value="1"/>
</dbReference>
<reference evidence="11 12" key="1">
    <citation type="submission" date="2018-06" db="EMBL/GenBank/DDBJ databases">
        <title>Extensive metabolic versatility and redundancy in microbially diverse, dynamic hydrothermal sediments.</title>
        <authorList>
            <person name="Dombrowski N."/>
            <person name="Teske A."/>
            <person name="Baker B.J."/>
        </authorList>
    </citation>
    <scope>NUCLEOTIDE SEQUENCE [LARGE SCALE GENOMIC DNA]</scope>
    <source>
        <strain evidence="11">B19_G9</strain>
    </source>
</reference>
<comment type="pathway">
    <text evidence="10">Amino-acid biosynthesis; L-arginine biosynthesis; L-ornithine and N-acetyl-L-glutamate from L-glutamate and N(2)-acetyl-L-ornithine (cyclic): step 1/1.</text>
</comment>
<dbReference type="NCBIfam" id="TIGR00120">
    <property type="entry name" value="ArgJ"/>
    <property type="match status" value="1"/>
</dbReference>
<keyword evidence="6 10" id="KW-0028">Amino-acid biosynthesis</keyword>
<dbReference type="EC" id="2.3.1.35" evidence="10"/>
<keyword evidence="7 10" id="KW-0808">Transferase</keyword>
<feature type="site" description="Involved in the stabilization of negative charge on the oxyanion by the formation of the oxyanion hole" evidence="10">
    <location>
        <position position="112"/>
    </location>
</feature>
<protein>
    <recommendedName>
        <fullName evidence="10">Arginine biosynthesis bifunctional protein ArgJ</fullName>
    </recommendedName>
    <domain>
        <recommendedName>
            <fullName evidence="10">Glutamate N-acetyltransferase</fullName>
            <ecNumber evidence="10">2.3.1.35</ecNumber>
        </recommendedName>
        <alternativeName>
            <fullName evidence="10">Ornithine acetyltransferase</fullName>
            <shortName evidence="10">OATase</shortName>
        </alternativeName>
        <alternativeName>
            <fullName evidence="10">Ornithine transacetylase</fullName>
        </alternativeName>
    </domain>
    <domain>
        <recommendedName>
            <fullName evidence="10">Amino-acid acetyltransferase</fullName>
            <ecNumber evidence="10">2.3.1.1</ecNumber>
        </recommendedName>
        <alternativeName>
            <fullName evidence="10">N-acetylglutamate synthase</fullName>
            <shortName evidence="10">AGSase</shortName>
        </alternativeName>
    </domain>
    <component>
        <recommendedName>
            <fullName evidence="10">Arginine biosynthesis bifunctional protein ArgJ alpha chain</fullName>
        </recommendedName>
    </component>
    <component>
        <recommendedName>
            <fullName evidence="10">Arginine biosynthesis bifunctional protein ArgJ beta chain</fullName>
        </recommendedName>
    </component>
</protein>
<feature type="site" description="Cleavage; by autolysis" evidence="10">
    <location>
        <begin position="188"/>
        <end position="189"/>
    </location>
</feature>
<keyword evidence="9 10" id="KW-0012">Acyltransferase</keyword>
<dbReference type="FunFam" id="3.10.20.340:FF:000003">
    <property type="entry name" value="Arginine biosynthesis bifunctional protein ArgJ"/>
    <property type="match status" value="1"/>
</dbReference>
<dbReference type="HAMAP" id="MF_01106">
    <property type="entry name" value="ArgJ"/>
    <property type="match status" value="1"/>
</dbReference>
<comment type="caution">
    <text evidence="11">The sequence shown here is derived from an EMBL/GenBank/DDBJ whole genome shotgun (WGS) entry which is preliminary data.</text>
</comment>
<feature type="binding site" evidence="10">
    <location>
        <position position="149"/>
    </location>
    <ligand>
        <name>substrate</name>
    </ligand>
</feature>
<dbReference type="FunFam" id="3.60.70.12:FF:000001">
    <property type="entry name" value="Arginine biosynthesis bifunctional protein ArgJ, chloroplastic"/>
    <property type="match status" value="1"/>
</dbReference>
<comment type="catalytic activity">
    <reaction evidence="10">
        <text>L-glutamate + acetyl-CoA = N-acetyl-L-glutamate + CoA + H(+)</text>
        <dbReference type="Rhea" id="RHEA:24292"/>
        <dbReference type="ChEBI" id="CHEBI:15378"/>
        <dbReference type="ChEBI" id="CHEBI:29985"/>
        <dbReference type="ChEBI" id="CHEBI:44337"/>
        <dbReference type="ChEBI" id="CHEBI:57287"/>
        <dbReference type="ChEBI" id="CHEBI:57288"/>
        <dbReference type="EC" id="2.3.1.1"/>
    </reaction>
</comment>
<evidence type="ECO:0000313" key="12">
    <source>
        <dbReference type="Proteomes" id="UP000267654"/>
    </source>
</evidence>
<feature type="binding site" evidence="10">
    <location>
        <position position="178"/>
    </location>
    <ligand>
        <name>substrate</name>
    </ligand>
</feature>
<dbReference type="EC" id="2.3.1.1" evidence="10"/>
<evidence type="ECO:0000256" key="6">
    <source>
        <dbReference type="ARBA" id="ARBA00022605"/>
    </source>
</evidence>
<sequence length="411" mass="44393">MKEIEGGITAPLGFKSCGVHCGIKKNKLDLALIYSRFPSIAAGMFTTNKVKAAPVIVSQRKLRRGSIRAIVANSGNANACTGKRGIDDANRMCEITAQELGITSEEVLVASTGIIGEYLPMNKIEEGIKLAAKSLSSTGSKMAAEAITTTDRLIKEIAVETDISGQGKKKVKIGGIAKGSGMIAPNLATMLCFITTDACITEDALKESLQKAVNFSFNQISVDGDMSTNDTVIIMANGEAGNKKIKTWRKKPTLRVEDENFEKFSEALCYICIYLAKMIVRDGEGATKMFEIKVEGAPFPKDARRIARAVATSNLVKTTIAGASPNWGRIMAAAGSAHSKLKPDRIELFVGDLLVVKNGQAVEGLSVSRLKEILAKDDIRIVIRLNQGNCMATFWGCDLTEKYVKINKRYI</sequence>
<dbReference type="GO" id="GO:0006526">
    <property type="term" value="P:L-arginine biosynthetic process"/>
    <property type="evidence" value="ECO:0007669"/>
    <property type="project" value="UniProtKB-UniRule"/>
</dbReference>
<gene>
    <name evidence="10" type="primary">argJ</name>
    <name evidence="11" type="ORF">DRI96_03640</name>
</gene>
<evidence type="ECO:0000256" key="9">
    <source>
        <dbReference type="ARBA" id="ARBA00023315"/>
    </source>
</evidence>
<proteinExistence type="inferred from homology"/>
<accession>A0A662DC26</accession>
<comment type="subcellular location">
    <subcellularLocation>
        <location evidence="1 10">Cytoplasm</location>
    </subcellularLocation>
</comment>
<evidence type="ECO:0000256" key="4">
    <source>
        <dbReference type="ARBA" id="ARBA00022490"/>
    </source>
</evidence>
<evidence type="ECO:0000256" key="5">
    <source>
        <dbReference type="ARBA" id="ARBA00022571"/>
    </source>
</evidence>
<feature type="active site" description="Nucleophile" evidence="10">
    <location>
        <position position="189"/>
    </location>
</feature>
<comment type="similarity">
    <text evidence="2 10">Belongs to the ArgJ family.</text>
</comment>
<feature type="binding site" evidence="10">
    <location>
        <position position="284"/>
    </location>
    <ligand>
        <name>substrate</name>
    </ligand>
</feature>
<dbReference type="AlphaFoldDB" id="A0A662DC26"/>
<dbReference type="Gene3D" id="3.10.20.340">
    <property type="entry name" value="ArgJ beta chain, C-terminal domain"/>
    <property type="match status" value="1"/>
</dbReference>
<dbReference type="GO" id="GO:0006592">
    <property type="term" value="P:ornithine biosynthetic process"/>
    <property type="evidence" value="ECO:0007669"/>
    <property type="project" value="TreeGrafter"/>
</dbReference>
<feature type="chain" id="PRO_5029075888" description="Arginine biosynthesis bifunctional protein ArgJ beta chain" evidence="10">
    <location>
        <begin position="189"/>
        <end position="411"/>
    </location>
</feature>
<keyword evidence="4 10" id="KW-0963">Cytoplasm</keyword>
<dbReference type="InterPro" id="IPR002813">
    <property type="entry name" value="Arg_biosynth_ArgJ"/>
</dbReference>
<comment type="catalytic activity">
    <reaction evidence="10">
        <text>N(2)-acetyl-L-ornithine + L-glutamate = N-acetyl-L-glutamate + L-ornithine</text>
        <dbReference type="Rhea" id="RHEA:15349"/>
        <dbReference type="ChEBI" id="CHEBI:29985"/>
        <dbReference type="ChEBI" id="CHEBI:44337"/>
        <dbReference type="ChEBI" id="CHEBI:46911"/>
        <dbReference type="ChEBI" id="CHEBI:57805"/>
        <dbReference type="EC" id="2.3.1.35"/>
    </reaction>
</comment>
<evidence type="ECO:0000256" key="1">
    <source>
        <dbReference type="ARBA" id="ARBA00004496"/>
    </source>
</evidence>
<dbReference type="GO" id="GO:0005737">
    <property type="term" value="C:cytoplasm"/>
    <property type="evidence" value="ECO:0007669"/>
    <property type="project" value="UniProtKB-SubCell"/>
</dbReference>
<dbReference type="SUPFAM" id="SSF56266">
    <property type="entry name" value="DmpA/ArgJ-like"/>
    <property type="match status" value="1"/>
</dbReference>
<comment type="function">
    <text evidence="10">Catalyzes two activities which are involved in the cyclic version of arginine biosynthesis: the synthesis of N-acetylglutamate from glutamate and acetyl-CoA as the acetyl donor, and of ornithine by transacetylation between N(2)-acetylornithine and glutamate.</text>
</comment>
<dbReference type="GO" id="GO:0004042">
    <property type="term" value="F:L-glutamate N-acetyltransferase activity"/>
    <property type="evidence" value="ECO:0007669"/>
    <property type="project" value="UniProtKB-UniRule"/>
</dbReference>
<evidence type="ECO:0000256" key="7">
    <source>
        <dbReference type="ARBA" id="ARBA00022679"/>
    </source>
</evidence>
<dbReference type="NCBIfam" id="NF003802">
    <property type="entry name" value="PRK05388.1"/>
    <property type="match status" value="1"/>
</dbReference>
<keyword evidence="10" id="KW-0511">Multifunctional enzyme</keyword>
<evidence type="ECO:0000256" key="10">
    <source>
        <dbReference type="HAMAP-Rule" id="MF_01106"/>
    </source>
</evidence>
<evidence type="ECO:0000313" key="11">
    <source>
        <dbReference type="EMBL" id="RLE13025.1"/>
    </source>
</evidence>
<dbReference type="InterPro" id="IPR042195">
    <property type="entry name" value="ArgJ_beta_C"/>
</dbReference>
<name>A0A662DC26_UNCAE</name>
<comment type="caution">
    <text evidence="10">Lacks conserved residue(s) required for the propagation of feature annotation.</text>
</comment>
<keyword evidence="5 10" id="KW-0055">Arginine biosynthesis</keyword>
<dbReference type="PANTHER" id="PTHR23100:SF0">
    <property type="entry name" value="ARGININE BIOSYNTHESIS BIFUNCTIONAL PROTEIN ARGJ, MITOCHONDRIAL"/>
    <property type="match status" value="1"/>
</dbReference>
<dbReference type="CDD" id="cd02152">
    <property type="entry name" value="OAT"/>
    <property type="match status" value="1"/>
</dbReference>
<dbReference type="InterPro" id="IPR016117">
    <property type="entry name" value="ArgJ-like_dom_sf"/>
</dbReference>
<dbReference type="Proteomes" id="UP000267654">
    <property type="component" value="Unassembled WGS sequence"/>
</dbReference>
<dbReference type="GO" id="GO:0004358">
    <property type="term" value="F:L-glutamate N-acetyltransferase activity, acting on acetyl-L-ornithine as donor"/>
    <property type="evidence" value="ECO:0007669"/>
    <property type="project" value="UniProtKB-UniRule"/>
</dbReference>
<feature type="site" description="Involved in the stabilization of negative charge on the oxyanion by the formation of the oxyanion hole" evidence="10">
    <location>
        <position position="113"/>
    </location>
</feature>
<feature type="binding site" evidence="10">
    <location>
        <position position="407"/>
    </location>
    <ligand>
        <name>substrate</name>
    </ligand>
</feature>
<keyword evidence="8 10" id="KW-0068">Autocatalytic cleavage</keyword>
<evidence type="ECO:0000256" key="3">
    <source>
        <dbReference type="ARBA" id="ARBA00011475"/>
    </source>
</evidence>
<evidence type="ECO:0000256" key="8">
    <source>
        <dbReference type="ARBA" id="ARBA00022813"/>
    </source>
</evidence>
<organism evidence="11 12">
    <name type="scientific">Aerophobetes bacterium</name>
    <dbReference type="NCBI Taxonomy" id="2030807"/>
    <lineage>
        <taxon>Bacteria</taxon>
        <taxon>Candidatus Aerophobota</taxon>
    </lineage>
</organism>
<comment type="subunit">
    <text evidence="3 10">Heterotetramer of two alpha and two beta chains.</text>
</comment>
<dbReference type="Gene3D" id="3.60.70.12">
    <property type="entry name" value="L-amino peptidase D-ALA esterase/amidase"/>
    <property type="match status" value="1"/>
</dbReference>
<evidence type="ECO:0000256" key="2">
    <source>
        <dbReference type="ARBA" id="ARBA00006774"/>
    </source>
</evidence>
<dbReference type="PANTHER" id="PTHR23100">
    <property type="entry name" value="ARGININE BIOSYNTHESIS BIFUNCTIONAL PROTEIN ARGJ"/>
    <property type="match status" value="1"/>
</dbReference>
<dbReference type="UniPathway" id="UPA00068">
    <property type="reaction ID" value="UER00106"/>
</dbReference>
<feature type="chain" id="PRO_5029075889" description="Arginine biosynthesis bifunctional protein ArgJ alpha chain" evidence="10">
    <location>
        <begin position="1"/>
        <end position="188"/>
    </location>
</feature>